<evidence type="ECO:0000259" key="1">
    <source>
        <dbReference type="Pfam" id="PF07157"/>
    </source>
</evidence>
<sequence length="402" mass="43081">MAVTDLKSKLKLAKFHGATLFATKVTTGGGKALARKKILNSSKQKVEDLGNNDNIYSVAGFISARFVLDNEGEMSENPSYFEMKENLLSAFAMSTPGIFVNPFGPDIPAAICSEWEIEESEQFIGLTPVTFTLEISSIDEIVVKAPASIDEVNALSNSLDEQTNASIAEGFGVENSGNFADAMETVGDAIDAIKKAAEKTNIALDKLDEFNTGIGNLSSDIAGLVATPQRIADGLTNSIQSIGGLYTSVRGTFGTLVNLFGFGEGSVDTSIQTAVSIERAANKEAINNGVNILAISQAYLQASLIEFETVEEIDEINEILEDQFASLSQDASLTDLRFAAQKVFDEARITARRIIEIESTPTSARLLAYQYYGSSELGDSITELNGYQHSDDISGTIKILTA</sequence>
<dbReference type="EMBL" id="LAZR01005718">
    <property type="protein sequence ID" value="KKM97683.1"/>
    <property type="molecule type" value="Genomic_DNA"/>
</dbReference>
<evidence type="ECO:0000313" key="2">
    <source>
        <dbReference type="EMBL" id="KKM97683.1"/>
    </source>
</evidence>
<protein>
    <recommendedName>
        <fullName evidence="1">DNA circulation N-terminal domain-containing protein</fullName>
    </recommendedName>
</protein>
<comment type="caution">
    <text evidence="2">The sequence shown here is derived from an EMBL/GenBank/DDBJ whole genome shotgun (WGS) entry which is preliminary data.</text>
</comment>
<proteinExistence type="predicted"/>
<feature type="domain" description="DNA circulation N-terminal" evidence="1">
    <location>
        <begin position="10"/>
        <end position="102"/>
    </location>
</feature>
<dbReference type="Pfam" id="PF07157">
    <property type="entry name" value="DNA_circ_N"/>
    <property type="match status" value="1"/>
</dbReference>
<organism evidence="2">
    <name type="scientific">marine sediment metagenome</name>
    <dbReference type="NCBI Taxonomy" id="412755"/>
    <lineage>
        <taxon>unclassified sequences</taxon>
        <taxon>metagenomes</taxon>
        <taxon>ecological metagenomes</taxon>
    </lineage>
</organism>
<accession>A0A0F9LW94</accession>
<dbReference type="AlphaFoldDB" id="A0A0F9LW94"/>
<gene>
    <name evidence="2" type="ORF">LCGC14_1165610</name>
</gene>
<reference evidence="2" key="1">
    <citation type="journal article" date="2015" name="Nature">
        <title>Complex archaea that bridge the gap between prokaryotes and eukaryotes.</title>
        <authorList>
            <person name="Spang A."/>
            <person name="Saw J.H."/>
            <person name="Jorgensen S.L."/>
            <person name="Zaremba-Niedzwiedzka K."/>
            <person name="Martijn J."/>
            <person name="Lind A.E."/>
            <person name="van Eijk R."/>
            <person name="Schleper C."/>
            <person name="Guy L."/>
            <person name="Ettema T.J."/>
        </authorList>
    </citation>
    <scope>NUCLEOTIDE SEQUENCE</scope>
</reference>
<dbReference type="InterPro" id="IPR009826">
    <property type="entry name" value="DNA_circ_N"/>
</dbReference>
<name>A0A0F9LW94_9ZZZZ</name>